<reference evidence="1" key="1">
    <citation type="journal article" date="2020" name="Stud. Mycol.">
        <title>101 Dothideomycetes genomes: a test case for predicting lifestyles and emergence of pathogens.</title>
        <authorList>
            <person name="Haridas S."/>
            <person name="Albert R."/>
            <person name="Binder M."/>
            <person name="Bloem J."/>
            <person name="Labutti K."/>
            <person name="Salamov A."/>
            <person name="Andreopoulos B."/>
            <person name="Baker S."/>
            <person name="Barry K."/>
            <person name="Bills G."/>
            <person name="Bluhm B."/>
            <person name="Cannon C."/>
            <person name="Castanera R."/>
            <person name="Culley D."/>
            <person name="Daum C."/>
            <person name="Ezra D."/>
            <person name="Gonzalez J."/>
            <person name="Henrissat B."/>
            <person name="Kuo A."/>
            <person name="Liang C."/>
            <person name="Lipzen A."/>
            <person name="Lutzoni F."/>
            <person name="Magnuson J."/>
            <person name="Mondo S."/>
            <person name="Nolan M."/>
            <person name="Ohm R."/>
            <person name="Pangilinan J."/>
            <person name="Park H.-J."/>
            <person name="Ramirez L."/>
            <person name="Alfaro M."/>
            <person name="Sun H."/>
            <person name="Tritt A."/>
            <person name="Yoshinaga Y."/>
            <person name="Zwiers L.-H."/>
            <person name="Turgeon B."/>
            <person name="Goodwin S."/>
            <person name="Spatafora J."/>
            <person name="Crous P."/>
            <person name="Grigoriev I."/>
        </authorList>
    </citation>
    <scope>NUCLEOTIDE SEQUENCE</scope>
    <source>
        <strain evidence="1">ATCC 200398</strain>
    </source>
</reference>
<accession>A0ACB6RDD6</accession>
<protein>
    <submittedName>
        <fullName evidence="1">Uncharacterized protein</fullName>
    </submittedName>
</protein>
<evidence type="ECO:0000313" key="1">
    <source>
        <dbReference type="EMBL" id="KAF2476330.1"/>
    </source>
</evidence>
<gene>
    <name evidence="1" type="ORF">BDR25DRAFT_65262</name>
</gene>
<evidence type="ECO:0000313" key="2">
    <source>
        <dbReference type="Proteomes" id="UP000799755"/>
    </source>
</evidence>
<name>A0ACB6RDD6_9PLEO</name>
<dbReference type="EMBL" id="MU003494">
    <property type="protein sequence ID" value="KAF2476330.1"/>
    <property type="molecule type" value="Genomic_DNA"/>
</dbReference>
<organism evidence="1 2">
    <name type="scientific">Lindgomyces ingoldianus</name>
    <dbReference type="NCBI Taxonomy" id="673940"/>
    <lineage>
        <taxon>Eukaryota</taxon>
        <taxon>Fungi</taxon>
        <taxon>Dikarya</taxon>
        <taxon>Ascomycota</taxon>
        <taxon>Pezizomycotina</taxon>
        <taxon>Dothideomycetes</taxon>
        <taxon>Pleosporomycetidae</taxon>
        <taxon>Pleosporales</taxon>
        <taxon>Lindgomycetaceae</taxon>
        <taxon>Lindgomyces</taxon>
    </lineage>
</organism>
<proteinExistence type="predicted"/>
<sequence>MLPVEIITLIILATTTAAFPQPQKPNPVNITTPVITSIPQETLPGFIHGESTVTGFEEDPTITEEAPGVGDPNKVHGESSVDGFETTEDIQPTGGRVRGTPESTPAVTPTDFQSGIFITETPTIIFIHTEIEASITQLDPGNEPQPTSIGAKGGVTDPANENSGNSRSNNPTVPASAQPTSGGEALLTEIISKIGAPAPGAQPSTNPPSSTENPAPNGNQQSIPGLENTEQPATPGVLVTAPGGQPTAPALTVDQSITLGAQTLTLTPGLSTTVGTGSAATFVALTTNSVGQTIIVVSSSGTAVSATVTNAPVTVSGVKTGFDASLTASASHGAHSTPSSLGGAAATTSRKGSAAGRWRWEAEWWISLVIGVLGIVVIL</sequence>
<dbReference type="Proteomes" id="UP000799755">
    <property type="component" value="Unassembled WGS sequence"/>
</dbReference>
<keyword evidence="2" id="KW-1185">Reference proteome</keyword>
<comment type="caution">
    <text evidence="1">The sequence shown here is derived from an EMBL/GenBank/DDBJ whole genome shotgun (WGS) entry which is preliminary data.</text>
</comment>